<protein>
    <recommendedName>
        <fullName evidence="10">Vesicular amine transporter</fullName>
    </recommendedName>
</protein>
<dbReference type="AlphaFoldDB" id="A0AAQ4D8D5"/>
<feature type="transmembrane region" description="Helical" evidence="7">
    <location>
        <begin position="421"/>
        <end position="444"/>
    </location>
</feature>
<evidence type="ECO:0000313" key="9">
    <source>
        <dbReference type="Proteomes" id="UP001321473"/>
    </source>
</evidence>
<feature type="region of interest" description="Disordered" evidence="6">
    <location>
        <begin position="559"/>
        <end position="615"/>
    </location>
</feature>
<feature type="transmembrane region" description="Helical" evidence="7">
    <location>
        <begin position="70"/>
        <end position="91"/>
    </location>
</feature>
<accession>A0AAQ4D8D5</accession>
<feature type="region of interest" description="Disordered" evidence="6">
    <location>
        <begin position="1"/>
        <end position="33"/>
    </location>
</feature>
<evidence type="ECO:0008006" key="10">
    <source>
        <dbReference type="Google" id="ProtNLM"/>
    </source>
</evidence>
<feature type="transmembrane region" description="Helical" evidence="7">
    <location>
        <begin position="350"/>
        <end position="372"/>
    </location>
</feature>
<feature type="transmembrane region" description="Helical" evidence="7">
    <location>
        <begin position="225"/>
        <end position="243"/>
    </location>
</feature>
<dbReference type="PANTHER" id="PTHR23506:SF26">
    <property type="entry name" value="MFS-TYPE TRANSPORTER SLC18B1"/>
    <property type="match status" value="1"/>
</dbReference>
<dbReference type="Proteomes" id="UP001321473">
    <property type="component" value="Unassembled WGS sequence"/>
</dbReference>
<feature type="transmembrane region" description="Helical" evidence="7">
    <location>
        <begin position="378"/>
        <end position="400"/>
    </location>
</feature>
<dbReference type="EMBL" id="JARKHS020033758">
    <property type="protein sequence ID" value="KAK8758725.1"/>
    <property type="molecule type" value="Genomic_DNA"/>
</dbReference>
<evidence type="ECO:0000256" key="7">
    <source>
        <dbReference type="SAM" id="Phobius"/>
    </source>
</evidence>
<evidence type="ECO:0000256" key="4">
    <source>
        <dbReference type="ARBA" id="ARBA00022989"/>
    </source>
</evidence>
<keyword evidence="4 7" id="KW-1133">Transmembrane helix</keyword>
<feature type="transmembrane region" description="Helical" evidence="7">
    <location>
        <begin position="456"/>
        <end position="474"/>
    </location>
</feature>
<evidence type="ECO:0000256" key="1">
    <source>
        <dbReference type="ARBA" id="ARBA00004141"/>
    </source>
</evidence>
<dbReference type="InterPro" id="IPR036259">
    <property type="entry name" value="MFS_trans_sf"/>
</dbReference>
<feature type="transmembrane region" description="Helical" evidence="7">
    <location>
        <begin position="159"/>
        <end position="181"/>
    </location>
</feature>
<evidence type="ECO:0000256" key="5">
    <source>
        <dbReference type="ARBA" id="ARBA00023136"/>
    </source>
</evidence>
<sequence>MEDDNEKSPLLHQPPRLSQATYGSESTRQQSNGAVGGVPLDVIRHRGNWLQRCLIPVVFILKKSSWSIPYLIGMFWFSALFSVPITFFPAVASKKGLESWEFGLTFSVRKVAGLLAPATSMATMSYLSPKWGVVISQTMFGIQGILFGLSFMLTDKNVFLGVSFIGFVILEYSLVAINICVETILASTLQEDGNLFLGAARSLSEAGMVLAPIAAGVLVDITDDAVPYYVFGSLLLVFTPLVARSRHETRDFVPQPPGGDVNSGVESNEPTRTQKSLWRLFLNPFFIADVFSRILSWVTASFNAATLEPYIAQLHESNTCIGATFTVNAFASTVAYAATCHSYSRKYENFWIFVGITLIGISFLIIGPAPFIHVEPNFVLICISQALRGVGAGFILVCGYSHAMRIAVEEEEYPDDVKTRGFVSGTSAFFSSLLTVPLAPLAGLLVSKYGYRATSMWMFGIHAIWAVITGLIWIGRGPFRMKKRDSFSSQDDSTETHVTEEGETTTSSWEGGGGGVAREEGSHALLITTAAAAALRVRGSGSEARTFLRAESHARDADGQWLQNGRRRGNLRGAPGLRTIEGDRLDSCDLGAQRERRKNKPCRRLPASPAEARRW</sequence>
<dbReference type="InterPro" id="IPR050930">
    <property type="entry name" value="MFS_Vesicular_Transporter"/>
</dbReference>
<dbReference type="InterPro" id="IPR011701">
    <property type="entry name" value="MFS"/>
</dbReference>
<gene>
    <name evidence="8" type="ORF">V5799_003643</name>
</gene>
<keyword evidence="9" id="KW-1185">Reference proteome</keyword>
<name>A0AAQ4D8D5_AMBAM</name>
<dbReference type="GO" id="GO:0016020">
    <property type="term" value="C:membrane"/>
    <property type="evidence" value="ECO:0007669"/>
    <property type="project" value="UniProtKB-SubCell"/>
</dbReference>
<keyword evidence="3 7" id="KW-0812">Transmembrane</keyword>
<comment type="subcellular location">
    <subcellularLocation>
        <location evidence="1">Membrane</location>
        <topology evidence="1">Multi-pass membrane protein</topology>
    </subcellularLocation>
</comment>
<proteinExistence type="predicted"/>
<evidence type="ECO:0000256" key="2">
    <source>
        <dbReference type="ARBA" id="ARBA00022448"/>
    </source>
</evidence>
<organism evidence="8 9">
    <name type="scientific">Amblyomma americanum</name>
    <name type="common">Lone star tick</name>
    <dbReference type="NCBI Taxonomy" id="6943"/>
    <lineage>
        <taxon>Eukaryota</taxon>
        <taxon>Metazoa</taxon>
        <taxon>Ecdysozoa</taxon>
        <taxon>Arthropoda</taxon>
        <taxon>Chelicerata</taxon>
        <taxon>Arachnida</taxon>
        <taxon>Acari</taxon>
        <taxon>Parasitiformes</taxon>
        <taxon>Ixodida</taxon>
        <taxon>Ixodoidea</taxon>
        <taxon>Ixodidae</taxon>
        <taxon>Amblyomminae</taxon>
        <taxon>Amblyomma</taxon>
    </lineage>
</organism>
<feature type="compositionally biased region" description="Polar residues" evidence="6">
    <location>
        <begin position="16"/>
        <end position="33"/>
    </location>
</feature>
<keyword evidence="5 7" id="KW-0472">Membrane</keyword>
<feature type="region of interest" description="Disordered" evidence="6">
    <location>
        <begin position="484"/>
        <end position="515"/>
    </location>
</feature>
<evidence type="ECO:0000256" key="3">
    <source>
        <dbReference type="ARBA" id="ARBA00022692"/>
    </source>
</evidence>
<keyword evidence="2" id="KW-0813">Transport</keyword>
<dbReference type="GO" id="GO:0022857">
    <property type="term" value="F:transmembrane transporter activity"/>
    <property type="evidence" value="ECO:0007669"/>
    <property type="project" value="InterPro"/>
</dbReference>
<comment type="caution">
    <text evidence="8">The sequence shown here is derived from an EMBL/GenBank/DDBJ whole genome shotgun (WGS) entry which is preliminary data.</text>
</comment>
<evidence type="ECO:0000256" key="6">
    <source>
        <dbReference type="SAM" id="MobiDB-lite"/>
    </source>
</evidence>
<feature type="transmembrane region" description="Helical" evidence="7">
    <location>
        <begin position="202"/>
        <end position="219"/>
    </location>
</feature>
<feature type="transmembrane region" description="Helical" evidence="7">
    <location>
        <begin position="134"/>
        <end position="153"/>
    </location>
</feature>
<evidence type="ECO:0000313" key="8">
    <source>
        <dbReference type="EMBL" id="KAK8758725.1"/>
    </source>
</evidence>
<reference evidence="8 9" key="1">
    <citation type="journal article" date="2023" name="Arcadia Sci">
        <title>De novo assembly of a long-read Amblyomma americanum tick genome.</title>
        <authorList>
            <person name="Chou S."/>
            <person name="Poskanzer K.E."/>
            <person name="Rollins M."/>
            <person name="Thuy-Boun P.S."/>
        </authorList>
    </citation>
    <scope>NUCLEOTIDE SEQUENCE [LARGE SCALE GENOMIC DNA]</scope>
    <source>
        <strain evidence="8">F_SG_1</strain>
        <tissue evidence="8">Salivary glands</tissue>
    </source>
</reference>
<dbReference type="Pfam" id="PF07690">
    <property type="entry name" value="MFS_1"/>
    <property type="match status" value="1"/>
</dbReference>
<dbReference type="PANTHER" id="PTHR23506">
    <property type="entry name" value="GH10249P"/>
    <property type="match status" value="1"/>
</dbReference>
<dbReference type="SUPFAM" id="SSF103473">
    <property type="entry name" value="MFS general substrate transporter"/>
    <property type="match status" value="1"/>
</dbReference>
<dbReference type="Gene3D" id="1.20.1250.20">
    <property type="entry name" value="MFS general substrate transporter like domains"/>
    <property type="match status" value="1"/>
</dbReference>